<dbReference type="AlphaFoldDB" id="K1VLH6"/>
<evidence type="ECO:0000313" key="3">
    <source>
        <dbReference type="Proteomes" id="UP000006757"/>
    </source>
</evidence>
<dbReference type="EMBL" id="AMBO01000159">
    <property type="protein sequence ID" value="EKD05030.1"/>
    <property type="molecule type" value="Genomic_DNA"/>
</dbReference>
<name>K1VLH6_TRIAC</name>
<feature type="region of interest" description="Disordered" evidence="1">
    <location>
        <begin position="329"/>
        <end position="350"/>
    </location>
</feature>
<dbReference type="Proteomes" id="UP000006757">
    <property type="component" value="Unassembled WGS sequence"/>
</dbReference>
<proteinExistence type="predicted"/>
<gene>
    <name evidence="2" type="ORF">A1Q2_00679</name>
</gene>
<dbReference type="HOGENOM" id="CLU_714081_0_0_1"/>
<dbReference type="InParanoid" id="K1VLH6"/>
<evidence type="ECO:0000313" key="2">
    <source>
        <dbReference type="EMBL" id="EKD05030.1"/>
    </source>
</evidence>
<comment type="caution">
    <text evidence="2">The sequence shown here is derived from an EMBL/GenBank/DDBJ whole genome shotgun (WGS) entry which is preliminary data.</text>
</comment>
<keyword evidence="3" id="KW-1185">Reference proteome</keyword>
<evidence type="ECO:0000256" key="1">
    <source>
        <dbReference type="SAM" id="MobiDB-lite"/>
    </source>
</evidence>
<reference evidence="2 3" key="1">
    <citation type="journal article" date="2012" name="Eukaryot. Cell">
        <title>Genome sequence of the Trichosporon asahii environmental strain CBS 8904.</title>
        <authorList>
            <person name="Yang R.Y."/>
            <person name="Li H.T."/>
            <person name="Zhu H."/>
            <person name="Zhou G.P."/>
            <person name="Wang M."/>
            <person name="Wang L."/>
        </authorList>
    </citation>
    <scope>NUCLEOTIDE SEQUENCE [LARGE SCALE GENOMIC DNA]</scope>
    <source>
        <strain evidence="2 3">CBS 8904</strain>
    </source>
</reference>
<dbReference type="STRING" id="1220162.K1VLH6"/>
<organism evidence="2 3">
    <name type="scientific">Trichosporon asahii var. asahii (strain CBS 8904)</name>
    <name type="common">Yeast</name>
    <dbReference type="NCBI Taxonomy" id="1220162"/>
    <lineage>
        <taxon>Eukaryota</taxon>
        <taxon>Fungi</taxon>
        <taxon>Dikarya</taxon>
        <taxon>Basidiomycota</taxon>
        <taxon>Agaricomycotina</taxon>
        <taxon>Tremellomycetes</taxon>
        <taxon>Trichosporonales</taxon>
        <taxon>Trichosporonaceae</taxon>
        <taxon>Trichosporon</taxon>
    </lineage>
</organism>
<protein>
    <submittedName>
        <fullName evidence="2">Uncharacterized protein</fullName>
    </submittedName>
</protein>
<sequence length="387" mass="43888">MPRGWSAVLKERYKHIDPKTVKPWDLLVPAGLPPTVVPAATTTQSLQFHSEEAKEWYEATVRLNQSQPYATPEFSDDLYPGQEVWKDGKSTKCPYPGCKKRNVAGPAPRAEHVHSHHRDDRFDRLYDLFGKTHKLTTCPWDGCSYSILDGRDFARHLGQQHKRNRCSVVGKKGLCRVKTTPADLPRHLELYHGLLAAADDSNEILCYCHLCYHWIGGRQSISEHYDNHLPGVLENVARRPHLLGVTGVLHSGHICPKCLSDPSLPPEKRLLHHKVLAFHINDHIVDVPRQEKIGCWYPGCTARSKFKPLQLADHFYCAHSIDLMSMKKKDESGQSLSPRTHLISDDSSGSRLRLSAITRAKFNNRQSDFFRDKSTAELEESPESEGD</sequence>
<accession>K1VLH6</accession>